<keyword evidence="10 14" id="KW-1133">Transmembrane helix</keyword>
<keyword evidence="17" id="KW-0560">Oxidoreductase</keyword>
<dbReference type="PROSITE" id="PS50857">
    <property type="entry name" value="COX2_CUA"/>
    <property type="match status" value="1"/>
</dbReference>
<dbReference type="PROSITE" id="PS50999">
    <property type="entry name" value="COX2_TM"/>
    <property type="match status" value="1"/>
</dbReference>
<dbReference type="Pfam" id="PF02790">
    <property type="entry name" value="COX2_TM"/>
    <property type="match status" value="1"/>
</dbReference>
<keyword evidence="11" id="KW-0186">Copper</keyword>
<dbReference type="CDD" id="cd13914">
    <property type="entry name" value="CuRO_HCO_II_like_3"/>
    <property type="match status" value="1"/>
</dbReference>
<feature type="transmembrane region" description="Helical" evidence="14">
    <location>
        <begin position="6"/>
        <end position="26"/>
    </location>
</feature>
<dbReference type="EC" id="7.1.1.9" evidence="3"/>
<dbReference type="RefSeq" id="WP_124954448.1">
    <property type="nucleotide sequence ID" value="NZ_RRCH01000014.1"/>
</dbReference>
<reference evidence="17 18" key="1">
    <citation type="submission" date="2018-11" db="EMBL/GenBank/DDBJ databases">
        <title>Taxonoimc description of Halomarina strain SPP-AMP-1.</title>
        <authorList>
            <person name="Pal Y."/>
            <person name="Srinivasana K."/>
            <person name="Verma A."/>
            <person name="Kumar P."/>
        </authorList>
    </citation>
    <scope>NUCLEOTIDE SEQUENCE [LARGE SCALE GENOMIC DNA]</scope>
    <source>
        <strain evidence="17 18">SPP-AMP-1</strain>
    </source>
</reference>
<dbReference type="InterPro" id="IPR002429">
    <property type="entry name" value="CcO_II-like_C"/>
</dbReference>
<comment type="caution">
    <text evidence="17">The sequence shown here is derived from an EMBL/GenBank/DDBJ whole genome shotgun (WGS) entry which is preliminary data.</text>
</comment>
<protein>
    <recommendedName>
        <fullName evidence="3">cytochrome-c oxidase</fullName>
        <ecNumber evidence="3">7.1.1.9</ecNumber>
    </recommendedName>
    <alternativeName>
        <fullName evidence="13">Cytochrome c oxidase polypeptide II</fullName>
    </alternativeName>
</protein>
<evidence type="ECO:0000256" key="2">
    <source>
        <dbReference type="ARBA" id="ARBA00007866"/>
    </source>
</evidence>
<evidence type="ECO:0000256" key="5">
    <source>
        <dbReference type="ARBA" id="ARBA00022660"/>
    </source>
</evidence>
<dbReference type="EMBL" id="RRCH01000014">
    <property type="protein sequence ID" value="RRJ31496.1"/>
    <property type="molecule type" value="Genomic_DNA"/>
</dbReference>
<accession>A0A3P3RDF7</accession>
<keyword evidence="12 14" id="KW-0472">Membrane</keyword>
<dbReference type="GO" id="GO:0004129">
    <property type="term" value="F:cytochrome-c oxidase activity"/>
    <property type="evidence" value="ECO:0007669"/>
    <property type="project" value="UniProtKB-EC"/>
</dbReference>
<evidence type="ECO:0000256" key="13">
    <source>
        <dbReference type="ARBA" id="ARBA00031389"/>
    </source>
</evidence>
<evidence type="ECO:0000256" key="11">
    <source>
        <dbReference type="ARBA" id="ARBA00023008"/>
    </source>
</evidence>
<sequence>MNQSRLLPLVVLLVGLIVITVAVVPLPTPGYDSVSEVLLRTLHRRLLLVAVPLTLLVEGAILYAMITFHANNDPKPTEERPSFEITWTVVVVLILLFVGTSSYLVLGNLTVSAGPDMTNSSRPVDVHVTGQNWFWEFTYPDEEVTTTNTLVLPANRTILFRITSTDVIHSVHIPALGVKQDAFPGRTTTFKTNVTKAGTYRLYCAEFCGVGHSTMLATVRVVAPPEYQQWLQQHKRTQSDRPQATDAT</sequence>
<dbReference type="GO" id="GO:0016491">
    <property type="term" value="F:oxidoreductase activity"/>
    <property type="evidence" value="ECO:0007669"/>
    <property type="project" value="UniProtKB-KW"/>
</dbReference>
<dbReference type="InterPro" id="IPR045187">
    <property type="entry name" value="CcO_II"/>
</dbReference>
<feature type="transmembrane region" description="Helical" evidence="14">
    <location>
        <begin position="85"/>
        <end position="106"/>
    </location>
</feature>
<comment type="subcellular location">
    <subcellularLocation>
        <location evidence="1">Membrane</location>
        <topology evidence="1">Multi-pass membrane protein</topology>
    </subcellularLocation>
</comment>
<dbReference type="InterPro" id="IPR011759">
    <property type="entry name" value="Cyt_c_oxidase_su2_TM_dom"/>
</dbReference>
<dbReference type="PRINTS" id="PR01166">
    <property type="entry name" value="CYCOXIDASEII"/>
</dbReference>
<keyword evidence="8" id="KW-1278">Translocase</keyword>
<evidence type="ECO:0000256" key="3">
    <source>
        <dbReference type="ARBA" id="ARBA00012949"/>
    </source>
</evidence>
<name>A0A3P3RDF7_9EURY</name>
<dbReference type="InterPro" id="IPR008972">
    <property type="entry name" value="Cupredoxin"/>
</dbReference>
<dbReference type="NCBIfam" id="TIGR02866">
    <property type="entry name" value="CoxB"/>
    <property type="match status" value="1"/>
</dbReference>
<organism evidence="17 18">
    <name type="scientific">Halocatena pleomorpha</name>
    <dbReference type="NCBI Taxonomy" id="1785090"/>
    <lineage>
        <taxon>Archaea</taxon>
        <taxon>Methanobacteriati</taxon>
        <taxon>Methanobacteriota</taxon>
        <taxon>Stenosarchaea group</taxon>
        <taxon>Halobacteria</taxon>
        <taxon>Halobacteriales</taxon>
        <taxon>Natronomonadaceae</taxon>
        <taxon>Halocatena</taxon>
    </lineage>
</organism>
<evidence type="ECO:0000256" key="6">
    <source>
        <dbReference type="ARBA" id="ARBA00022692"/>
    </source>
</evidence>
<feature type="domain" description="Cytochrome oxidase subunit II transmembrane region profile" evidence="16">
    <location>
        <begin position="18"/>
        <end position="113"/>
    </location>
</feature>
<feature type="transmembrane region" description="Helical" evidence="14">
    <location>
        <begin position="46"/>
        <end position="65"/>
    </location>
</feature>
<dbReference type="Gene3D" id="2.60.40.420">
    <property type="entry name" value="Cupredoxins - blue copper proteins"/>
    <property type="match status" value="1"/>
</dbReference>
<evidence type="ECO:0000256" key="10">
    <source>
        <dbReference type="ARBA" id="ARBA00022989"/>
    </source>
</evidence>
<dbReference type="PANTHER" id="PTHR22888:SF9">
    <property type="entry name" value="CYTOCHROME C OXIDASE SUBUNIT 2"/>
    <property type="match status" value="1"/>
</dbReference>
<evidence type="ECO:0000256" key="9">
    <source>
        <dbReference type="ARBA" id="ARBA00022982"/>
    </source>
</evidence>
<evidence type="ECO:0000256" key="7">
    <source>
        <dbReference type="ARBA" id="ARBA00022723"/>
    </source>
</evidence>
<dbReference type="OrthoDB" id="27522at2157"/>
<dbReference type="Pfam" id="PF00116">
    <property type="entry name" value="COX2"/>
    <property type="match status" value="1"/>
</dbReference>
<feature type="domain" description="Cytochrome oxidase subunit II copper A binding" evidence="15">
    <location>
        <begin position="121"/>
        <end position="233"/>
    </location>
</feature>
<evidence type="ECO:0000256" key="1">
    <source>
        <dbReference type="ARBA" id="ARBA00004141"/>
    </source>
</evidence>
<evidence type="ECO:0000313" key="17">
    <source>
        <dbReference type="EMBL" id="RRJ31496.1"/>
    </source>
</evidence>
<evidence type="ECO:0000256" key="4">
    <source>
        <dbReference type="ARBA" id="ARBA00022448"/>
    </source>
</evidence>
<keyword evidence="4" id="KW-0813">Transport</keyword>
<dbReference type="InterPro" id="IPR036257">
    <property type="entry name" value="Cyt_c_oxidase_su2_TM_sf"/>
</dbReference>
<dbReference type="SUPFAM" id="SSF81464">
    <property type="entry name" value="Cytochrome c oxidase subunit II-like, transmembrane region"/>
    <property type="match status" value="1"/>
</dbReference>
<evidence type="ECO:0000256" key="12">
    <source>
        <dbReference type="ARBA" id="ARBA00023136"/>
    </source>
</evidence>
<dbReference type="InterPro" id="IPR001505">
    <property type="entry name" value="Copper_CuA"/>
</dbReference>
<comment type="similarity">
    <text evidence="2">Belongs to the cytochrome c oxidase subunit 2 family.</text>
</comment>
<dbReference type="GO" id="GO:0042773">
    <property type="term" value="P:ATP synthesis coupled electron transport"/>
    <property type="evidence" value="ECO:0007669"/>
    <property type="project" value="TreeGrafter"/>
</dbReference>
<dbReference type="AlphaFoldDB" id="A0A3P3RDF7"/>
<evidence type="ECO:0000259" key="16">
    <source>
        <dbReference type="PROSITE" id="PS50999"/>
    </source>
</evidence>
<dbReference type="InterPro" id="IPR014222">
    <property type="entry name" value="Cyt_c_oxidase_su2"/>
</dbReference>
<evidence type="ECO:0000259" key="15">
    <source>
        <dbReference type="PROSITE" id="PS50857"/>
    </source>
</evidence>
<evidence type="ECO:0000256" key="14">
    <source>
        <dbReference type="SAM" id="Phobius"/>
    </source>
</evidence>
<dbReference type="SUPFAM" id="SSF49503">
    <property type="entry name" value="Cupredoxins"/>
    <property type="match status" value="1"/>
</dbReference>
<dbReference type="Proteomes" id="UP000282322">
    <property type="component" value="Unassembled WGS sequence"/>
</dbReference>
<proteinExistence type="inferred from homology"/>
<dbReference type="GO" id="GO:0016020">
    <property type="term" value="C:membrane"/>
    <property type="evidence" value="ECO:0007669"/>
    <property type="project" value="UniProtKB-SubCell"/>
</dbReference>
<keyword evidence="9" id="KW-0249">Electron transport</keyword>
<evidence type="ECO:0000313" key="18">
    <source>
        <dbReference type="Proteomes" id="UP000282322"/>
    </source>
</evidence>
<dbReference type="PROSITE" id="PS00078">
    <property type="entry name" value="COX2"/>
    <property type="match status" value="1"/>
</dbReference>
<keyword evidence="5" id="KW-0679">Respiratory chain</keyword>
<dbReference type="Gene3D" id="1.10.287.90">
    <property type="match status" value="1"/>
</dbReference>
<keyword evidence="6 14" id="KW-0812">Transmembrane</keyword>
<dbReference type="PANTHER" id="PTHR22888">
    <property type="entry name" value="CYTOCHROME C OXIDASE, SUBUNIT II"/>
    <property type="match status" value="1"/>
</dbReference>
<evidence type="ECO:0000256" key="8">
    <source>
        <dbReference type="ARBA" id="ARBA00022967"/>
    </source>
</evidence>
<dbReference type="GO" id="GO:0005507">
    <property type="term" value="F:copper ion binding"/>
    <property type="evidence" value="ECO:0007669"/>
    <property type="project" value="InterPro"/>
</dbReference>
<keyword evidence="18" id="KW-1185">Reference proteome</keyword>
<keyword evidence="7" id="KW-0479">Metal-binding</keyword>
<gene>
    <name evidence="17" type="primary">coxB</name>
    <name evidence="17" type="ORF">EIK79_07220</name>
</gene>